<gene>
    <name evidence="2" type="ORF">CSUI_006404</name>
</gene>
<dbReference type="PANTHER" id="PTHR47236">
    <property type="entry name" value="GENE, 32742-RELATED-RELATED"/>
    <property type="match status" value="1"/>
</dbReference>
<dbReference type="SMART" id="SM01411">
    <property type="entry name" value="Ephrin_rec_like"/>
    <property type="match status" value="2"/>
</dbReference>
<dbReference type="Proteomes" id="UP000221165">
    <property type="component" value="Unassembled WGS sequence"/>
</dbReference>
<dbReference type="PANTHER" id="PTHR47236:SF4">
    <property type="entry name" value="GENE 9195-RELATED"/>
    <property type="match status" value="1"/>
</dbReference>
<dbReference type="EMBL" id="MIGC01003243">
    <property type="protein sequence ID" value="PHJ19751.1"/>
    <property type="molecule type" value="Genomic_DNA"/>
</dbReference>
<protein>
    <submittedName>
        <fullName evidence="2">Gcc2 and gcc3 domain-containing protein</fullName>
    </submittedName>
</protein>
<feature type="region of interest" description="Disordered" evidence="1">
    <location>
        <begin position="1581"/>
        <end position="1600"/>
    </location>
</feature>
<evidence type="ECO:0000313" key="3">
    <source>
        <dbReference type="Proteomes" id="UP000221165"/>
    </source>
</evidence>
<proteinExistence type="predicted"/>
<dbReference type="RefSeq" id="XP_067921447.1">
    <property type="nucleotide sequence ID" value="XM_068066564.1"/>
</dbReference>
<dbReference type="GeneID" id="94429775"/>
<sequence>MRGLRECPSWHSHVREPTTVSADTHHLSSRTLLRNRRTEARSLPSGEVPWRKRKPLDKRLQNLPAGVTCQVQEGEEDRSPVPAPCPAGHTCPLGNSSPVVCSAGTFCPPGSESPLDCPAGYYCPAASTRPLVCDGGSFCPERAAAPSSCPAGYKAKKCEGANTSEKCCDICPPGTYNDVSGSTVCKPCAPGYICTGISGGRGETAVSAICCCVSLIGTFQPAAMNVANTPCPKGARAPLLALALDRPGPTICPTEHALATQGESGWLVPYWTRFGPRYKNQEGSADGCCHCGKSWPIPPRRNRGGGCQYFDVHEATSVSICCEPDRHWPASGIEEEELDGRSSCQEKFFKPCTSGRYRDDLGSCTANVDCSDACRGGSGSFHSTFGVCQCDDAPKIETQCPLACKAGLPTISVTSDGIEEYNPSDGQRVIYDDEVPESIDLPKLQFLCARLREELGGQPLTPICRVTFQQTSAAGMNGLLKMPSSFTLRTRGHDKEAQQGVDPRVIVPRPVQCVQRGSSVVWEIKDGVYPVYKKVRGQQHFAASQDVSPYRSYLFLRVVIWPFKARCVALCYEVRSQVYIWVHYPGVQESLLNSHPPLDDSTFRILGSADQPLPKFFAYTFLFPGTFVFATSENSHELSVIVVLPDGVRCPSGAEFAAPLTSRSLSRLGVTSHADDLLLEVNWWTVIIGLVSVFGCTALVALTLWRCRHEAWTVLMWAASINTLKHRAKQEFPDEELLANIHELPGVKGNLTCTAVQFRHHVARSDEQGDIMNHVDAPSAAANVPLREAADSLLSDTQSADKRLLQVTFEKLLDFGQSLRCLVDDEKQAADGNETDISQLLQYTSGKTRQALLLIPNQQLWMLSPEHTKLLHAISDALTSGADGPGMVEALGQVLEPQITADQQATRGGRDLLRSFLASVDLGGVAVLDALDCAWLTDSEDTDQTTERLRCKLEALTGSGDEFDESPETLLVVYNTLFAETGYQEESLRGECTRFQAVFSSEVQKLKAVYQTMSVLPVKHAERWFETRDEQLKKLLDLESAAIRKMIGEAVSGVESGRNMIEVSLQAAINDMDLADGRALLSGLLASCVKDLADRVRHTRASFVKQLKQLMRNQDDALLTLEGELEKEFRRVADSSQSAKLSMLKQRHSEENKRLKLWSNALMQRLDDMRKKQGDLELVGTQEGVIESEVALRQQQKADQYGLEESIIKAGQVNLLDLHRARLSFLHEQAATECKFVAECIEKDSELHEAIAVQLCKRQLQILVVNGFKEGAERGDSSEVVKIPDLADGGWTATELAAALQAAREAAADPMSPPSHKTSALARLKESSEALARSVTTIFDTFTQNAADLHGKAFQLVLEELDARDATWASLLKAANREAADSCSRRASEEEVLRRTLVQRMAEIEQDFEKVQLLHEFLESSSSARVRSLMQHRRELMQARLKAWESLPVSGGLLSKEAALECWREVTETDNDRDDVLERIRKHRRQATGRYVVRSRKLLVQEEKRRDHQREVVNRAALVVTQPRSLTSRSAVSAADTLQKAVGLLAQKKLKSEESRRKDSLEQQFARQVAEIDEEMRRIEEEFGRESSPRDDDENREDSKAALERRRILLREKREAMVRDHTAREDALKEEISARFAEIKHDIWQKITDFAAEVESDIHQLDKVAYQIAGDVDQLYEKELAELRANAATAKLPRTRGGGHDAVIQNGKMQRQLAITRCQRLI</sequence>
<dbReference type="OrthoDB" id="347037at2759"/>
<keyword evidence="3" id="KW-1185">Reference proteome</keyword>
<name>A0A2C6K0P1_9APIC</name>
<evidence type="ECO:0000256" key="1">
    <source>
        <dbReference type="SAM" id="MobiDB-lite"/>
    </source>
</evidence>
<comment type="caution">
    <text evidence="2">The sequence shown here is derived from an EMBL/GenBank/DDBJ whole genome shotgun (WGS) entry which is preliminary data.</text>
</comment>
<feature type="non-terminal residue" evidence="2">
    <location>
        <position position="1722"/>
    </location>
</feature>
<dbReference type="VEuPathDB" id="ToxoDB:CSUI_006404"/>
<organism evidence="2 3">
    <name type="scientific">Cystoisospora suis</name>
    <dbReference type="NCBI Taxonomy" id="483139"/>
    <lineage>
        <taxon>Eukaryota</taxon>
        <taxon>Sar</taxon>
        <taxon>Alveolata</taxon>
        <taxon>Apicomplexa</taxon>
        <taxon>Conoidasida</taxon>
        <taxon>Coccidia</taxon>
        <taxon>Eucoccidiorida</taxon>
        <taxon>Eimeriorina</taxon>
        <taxon>Sarcocystidae</taxon>
        <taxon>Cystoisospora</taxon>
    </lineage>
</organism>
<feature type="compositionally biased region" description="Basic and acidic residues" evidence="1">
    <location>
        <begin position="1581"/>
        <end position="1590"/>
    </location>
</feature>
<evidence type="ECO:0000313" key="2">
    <source>
        <dbReference type="EMBL" id="PHJ19751.1"/>
    </source>
</evidence>
<accession>A0A2C6K0P1</accession>
<reference evidence="2 3" key="1">
    <citation type="journal article" date="2017" name="Int. J. Parasitol.">
        <title>The genome of the protozoan parasite Cystoisospora suis and a reverse vaccinology approach to identify vaccine candidates.</title>
        <authorList>
            <person name="Palmieri N."/>
            <person name="Shrestha A."/>
            <person name="Ruttkowski B."/>
            <person name="Beck T."/>
            <person name="Vogl C."/>
            <person name="Tomley F."/>
            <person name="Blake D.P."/>
            <person name="Joachim A."/>
        </authorList>
    </citation>
    <scope>NUCLEOTIDE SEQUENCE [LARGE SCALE GENOMIC DNA]</scope>
    <source>
        <strain evidence="2 3">Wien I</strain>
    </source>
</reference>